<evidence type="ECO:0000313" key="3">
    <source>
        <dbReference type="Proteomes" id="UP000598426"/>
    </source>
</evidence>
<dbReference type="SUPFAM" id="SSF159888">
    <property type="entry name" value="YdhG-like"/>
    <property type="match status" value="1"/>
</dbReference>
<sequence length="145" mass="16068">MAEKASGTLSDIEREAVKQRAKELREQAKAGKNREAGLKQIQEAIDKLDGLDKQIAEAFRALVLDVAPDLMPRTFYGFVAFANADGKVVVYYQPASKFKTRYGTISFDDPAHLDDGDVWPVSYAVLAWNADIEKKFRALVKTAAS</sequence>
<accession>A0ABR8NTJ3</accession>
<organism evidence="2 3">
    <name type="scientific">Microbacterium helvum</name>
    <dbReference type="NCBI Taxonomy" id="2773713"/>
    <lineage>
        <taxon>Bacteria</taxon>
        <taxon>Bacillati</taxon>
        <taxon>Actinomycetota</taxon>
        <taxon>Actinomycetes</taxon>
        <taxon>Micrococcales</taxon>
        <taxon>Microbacteriaceae</taxon>
        <taxon>Microbacterium</taxon>
    </lineage>
</organism>
<keyword evidence="3" id="KW-1185">Reference proteome</keyword>
<evidence type="ECO:0000313" key="2">
    <source>
        <dbReference type="EMBL" id="MBD3943772.1"/>
    </source>
</evidence>
<dbReference type="Proteomes" id="UP000598426">
    <property type="component" value="Unassembled WGS sequence"/>
</dbReference>
<evidence type="ECO:0000256" key="1">
    <source>
        <dbReference type="SAM" id="Coils"/>
    </source>
</evidence>
<keyword evidence="1" id="KW-0175">Coiled coil</keyword>
<gene>
    <name evidence="2" type="ORF">IF188_18935</name>
</gene>
<name>A0ABR8NTJ3_9MICO</name>
<dbReference type="RefSeq" id="WP_191173367.1">
    <property type="nucleotide sequence ID" value="NZ_JACXZS010000016.1"/>
</dbReference>
<feature type="coiled-coil region" evidence="1">
    <location>
        <begin position="14"/>
        <end position="61"/>
    </location>
</feature>
<proteinExistence type="predicted"/>
<dbReference type="EMBL" id="JACXZS010000016">
    <property type="protein sequence ID" value="MBD3943772.1"/>
    <property type="molecule type" value="Genomic_DNA"/>
</dbReference>
<evidence type="ECO:0008006" key="4">
    <source>
        <dbReference type="Google" id="ProtNLM"/>
    </source>
</evidence>
<comment type="caution">
    <text evidence="2">The sequence shown here is derived from an EMBL/GenBank/DDBJ whole genome shotgun (WGS) entry which is preliminary data.</text>
</comment>
<protein>
    <recommendedName>
        <fullName evidence="4">DUF1801 domain-containing protein</fullName>
    </recommendedName>
</protein>
<reference evidence="2 3" key="1">
    <citation type="submission" date="2020-09" db="EMBL/GenBank/DDBJ databases">
        <title>Isolation and identification of active actinomycetes.</title>
        <authorList>
            <person name="Li X."/>
        </authorList>
    </citation>
    <scope>NUCLEOTIDE SEQUENCE [LARGE SCALE GENOMIC DNA]</scope>
    <source>
        <strain evidence="2 3">NEAU-LLC</strain>
    </source>
</reference>